<dbReference type="EMBL" id="JAPDIA010000003">
    <property type="protein sequence ID" value="MDG0810589.1"/>
    <property type="molecule type" value="Genomic_DNA"/>
</dbReference>
<feature type="domain" description="SLH" evidence="1">
    <location>
        <begin position="37"/>
        <end position="96"/>
    </location>
</feature>
<dbReference type="PROSITE" id="PS51272">
    <property type="entry name" value="SLH"/>
    <property type="match status" value="3"/>
</dbReference>
<dbReference type="RefSeq" id="WP_277532503.1">
    <property type="nucleotide sequence ID" value="NZ_JAPDIA010000003.1"/>
</dbReference>
<dbReference type="InterPro" id="IPR051465">
    <property type="entry name" value="Cell_Envelope_Struct_Comp"/>
</dbReference>
<comment type="caution">
    <text evidence="2">The sequence shown here is derived from an EMBL/GenBank/DDBJ whole genome shotgun (WGS) entry which is preliminary data.</text>
</comment>
<evidence type="ECO:0000313" key="3">
    <source>
        <dbReference type="Proteomes" id="UP001153404"/>
    </source>
</evidence>
<dbReference type="InterPro" id="IPR001119">
    <property type="entry name" value="SLH_dom"/>
</dbReference>
<evidence type="ECO:0000313" key="2">
    <source>
        <dbReference type="EMBL" id="MDG0810589.1"/>
    </source>
</evidence>
<name>A0A9X4KT35_9BACL</name>
<reference evidence="2" key="1">
    <citation type="submission" date="2022-10" db="EMBL/GenBank/DDBJ databases">
        <title>Comparative genomic analysis of Cohnella hashimotonis sp. nov., isolated from the International Space Station.</title>
        <authorList>
            <person name="Simpson A."/>
            <person name="Venkateswaran K."/>
        </authorList>
    </citation>
    <scope>NUCLEOTIDE SEQUENCE</scope>
    <source>
        <strain evidence="2">DSM 28161</strain>
    </source>
</reference>
<proteinExistence type="predicted"/>
<dbReference type="Pfam" id="PF00395">
    <property type="entry name" value="SLH"/>
    <property type="match status" value="3"/>
</dbReference>
<feature type="domain" description="SLH" evidence="1">
    <location>
        <begin position="97"/>
        <end position="160"/>
    </location>
</feature>
<sequence>MEPDGSTRHVPTQVVVSGGKYYAKINSLTNSTYALVYHPLTFADVDRHWAKDAVNDLGARMVVSGYPDGRFNPDASVTRAEFAEIVVRGLGLKPAEQATAFKDVAPTDWSGQAIQTAYAYGLIDGYEDGTFHPTDSITREQAVAILARAMQVTGLQKAQSSEATAPQLTSFTDATLISPWARSSIAAALQTGLMTGRSDTQLAPNASITRAEATVLVDRLLHTSGLI</sequence>
<protein>
    <submittedName>
        <fullName evidence="2">S-layer homology domain-containing protein</fullName>
    </submittedName>
</protein>
<evidence type="ECO:0000259" key="1">
    <source>
        <dbReference type="PROSITE" id="PS51272"/>
    </source>
</evidence>
<dbReference type="PANTHER" id="PTHR43308">
    <property type="entry name" value="OUTER MEMBRANE PROTEIN ALPHA-RELATED"/>
    <property type="match status" value="1"/>
</dbReference>
<dbReference type="Proteomes" id="UP001153404">
    <property type="component" value="Unassembled WGS sequence"/>
</dbReference>
<dbReference type="AlphaFoldDB" id="A0A9X4KT35"/>
<gene>
    <name evidence="2" type="ORF">OMP40_15370</name>
</gene>
<feature type="domain" description="SLH" evidence="1">
    <location>
        <begin position="168"/>
        <end position="227"/>
    </location>
</feature>
<accession>A0A9X4KT35</accession>
<organism evidence="2 3">
    <name type="scientific">Cohnella rhizosphaerae</name>
    <dbReference type="NCBI Taxonomy" id="1457232"/>
    <lineage>
        <taxon>Bacteria</taxon>
        <taxon>Bacillati</taxon>
        <taxon>Bacillota</taxon>
        <taxon>Bacilli</taxon>
        <taxon>Bacillales</taxon>
        <taxon>Paenibacillaceae</taxon>
        <taxon>Cohnella</taxon>
    </lineage>
</organism>
<keyword evidence="3" id="KW-1185">Reference proteome</keyword>